<dbReference type="InterPro" id="IPR027417">
    <property type="entry name" value="P-loop_NTPase"/>
</dbReference>
<evidence type="ECO:0000256" key="7">
    <source>
        <dbReference type="HAMAP-Rule" id="MF_00028"/>
    </source>
</evidence>
<dbReference type="PANTHER" id="PTHR21343">
    <property type="entry name" value="DETHIOBIOTIN SYNTHETASE"/>
    <property type="match status" value="1"/>
</dbReference>
<evidence type="ECO:0000256" key="6">
    <source>
        <dbReference type="ARBA" id="ARBA00025166"/>
    </source>
</evidence>
<dbReference type="PROSITE" id="PS51273">
    <property type="entry name" value="GATASE_TYPE_1"/>
    <property type="match status" value="1"/>
</dbReference>
<proteinExistence type="inferred from homology"/>
<comment type="function">
    <text evidence="6 7">Catalyzes amidations at positions B, D, E, and G on adenosylcobyrinic A,C-diamide. NH(2) groups are provided by glutamine, and one molecule of ATP is hydrogenolyzed for each amidation.</text>
</comment>
<keyword evidence="11" id="KW-0436">Ligase</keyword>
<reference evidence="12 14" key="3">
    <citation type="journal article" date="2014" name="PLoS Genet.">
        <title>Phylogenetically driven sequencing of extremely halophilic archaea reveals strategies for static and dynamic osmo-response.</title>
        <authorList>
            <person name="Becker E.A."/>
            <person name="Seitzer P.M."/>
            <person name="Tritt A."/>
            <person name="Larsen D."/>
            <person name="Krusor M."/>
            <person name="Yao A.I."/>
            <person name="Wu D."/>
            <person name="Madern D."/>
            <person name="Eisen J.A."/>
            <person name="Darling A.E."/>
            <person name="Facciotti M.T."/>
        </authorList>
    </citation>
    <scope>NUCLEOTIDE SEQUENCE [LARGE SCALE GENOMIC DNA]</scope>
    <source>
        <strain evidence="14">ATCC 43099 / DSM 3394 / CCM 3739 / CIP 104546 / IAM 13178 / JCM 8861 / NBRC 102185 / NCIMB 2190 / MS3</strain>
        <strain evidence="12">MS-3</strain>
    </source>
</reference>
<dbReference type="PaxDb" id="547559-Nmag_3068"/>
<dbReference type="PATRIC" id="fig|547559.17.peg.968"/>
<dbReference type="InterPro" id="IPR047045">
    <property type="entry name" value="CobQ_N"/>
</dbReference>
<evidence type="ECO:0000313" key="12">
    <source>
        <dbReference type="EMBL" id="ELY31919.1"/>
    </source>
</evidence>
<dbReference type="CDD" id="cd05389">
    <property type="entry name" value="CobQ_N"/>
    <property type="match status" value="1"/>
</dbReference>
<reference evidence="11 13" key="2">
    <citation type="journal article" date="2012" name="BMC Genomics">
        <title>A comparative genomics perspective on the genetic content of the alkaliphilic haloarchaeon Natrialba magadii ATCC 43099T.</title>
        <authorList>
            <person name="Siddaramappa S."/>
            <person name="Challacombe J.F."/>
            <person name="Decastro R.E."/>
            <person name="Pfeiffer F."/>
            <person name="Sastre D.E."/>
            <person name="Gimenez M.I."/>
            <person name="Paggi R.A."/>
            <person name="Detter J.C."/>
            <person name="Davenport K.W."/>
            <person name="Goodwin L.A."/>
            <person name="Kyrpides N."/>
            <person name="Tapia R."/>
            <person name="Pitluck S."/>
            <person name="Lucas S."/>
            <person name="Woyke T."/>
            <person name="Maupin-Furlow J.A."/>
        </authorList>
    </citation>
    <scope>NUCLEOTIDE SEQUENCE [LARGE SCALE GENOMIC DNA]</scope>
    <source>
        <strain evidence="11">ATCC 43099</strain>
        <strain evidence="13">ATCC 43099 / DSM 3394 / CCM 3739 / CIP 104546 / IAM 13178 / JCM 8861 / NBRC 102185 / NCIMB 2190 / MS3</strain>
    </source>
</reference>
<dbReference type="EMBL" id="CP001932">
    <property type="protein sequence ID" value="ADD06620.1"/>
    <property type="molecule type" value="Genomic_DNA"/>
</dbReference>
<evidence type="ECO:0000256" key="1">
    <source>
        <dbReference type="ARBA" id="ARBA00004953"/>
    </source>
</evidence>
<gene>
    <name evidence="11" type="primary">cbiP</name>
    <name evidence="7" type="synonym">cobQ</name>
    <name evidence="11" type="ordered locus">Nmag_3068</name>
    <name evidence="12" type="ORF">C500_05058</name>
</gene>
<feature type="domain" description="CobQ/CobB/MinD/ParA nucleotide binding" evidence="9">
    <location>
        <begin position="6"/>
        <end position="259"/>
    </location>
</feature>
<evidence type="ECO:0000256" key="5">
    <source>
        <dbReference type="ARBA" id="ARBA00022962"/>
    </source>
</evidence>
<dbReference type="InterPro" id="IPR002586">
    <property type="entry name" value="CobQ/CobB/MinD/ParA_Nub-bd_dom"/>
</dbReference>
<dbReference type="InterPro" id="IPR033949">
    <property type="entry name" value="CobQ_GATase1"/>
</dbReference>
<dbReference type="eggNOG" id="arCOG00105">
    <property type="taxonomic scope" value="Archaea"/>
</dbReference>
<dbReference type="GeneID" id="8825928"/>
<sequence>MTRTLLVAGTASHVGKSTVVAGLCRLLADHGVSVAPFKAQNMSNNARVVVRAAGVDGKEGEVKGQESRPTGDGATMKAADQWGEIGVSQFTQARAARLTPTTDVNPILLKPRGDGESQLIVQGEAREHVPAGSYYEEYWDDARDAAAQSYQRLAADHDVIVAEGAGSIAEINLHDQDLANVETARFADAEILLLVDIERGGAFASLYGTIELLPDDIRERVVGAVITKFRGDPSLLESGIAEIESRTGVSILGVLPYDDPGLPEEDSVGLPSADSRGVRGGDDGVPDEQRLRIAVPRLPRISNATDLEALAAEPGVTVVYLPVDDSGTNANAEAVSSGSFASAEIEIDLDATADAVVIPGTKNTVDDCRALHAAGFADALRSFDGPIVGICGGYQLLGERLTNAALESTDTSQCDTVPGLGLLPVETRFDETKHLERTTVPVDGAASPLLAGAAGTASGYEIHAGRTRILDHESVASPLGESSAAHGLVLGTYLHGLFDNEGVRTAFLEAVARERGLEWPPASPTGAQTARTGGQRGQSPFDRAASLLRENVDAEVVERLVNG</sequence>
<dbReference type="KEGG" id="nmg:Nmag_3068"/>
<feature type="active site" description="Nucleophile" evidence="7">
    <location>
        <position position="391"/>
    </location>
</feature>
<reference evidence="11" key="4">
    <citation type="submission" date="2016-09" db="EMBL/GenBank/DDBJ databases">
        <authorList>
            <person name="Pfeiffer F."/>
        </authorList>
    </citation>
    <scope>NUCLEOTIDE SEQUENCE</scope>
    <source>
        <strain evidence="11">ATCC 43099</strain>
    </source>
</reference>
<dbReference type="RefSeq" id="WP_004214666.1">
    <property type="nucleotide sequence ID" value="NC_013922.1"/>
</dbReference>
<protein>
    <recommendedName>
        <fullName evidence="3 7">Probable cobyric acid synthase</fullName>
    </recommendedName>
</protein>
<dbReference type="GO" id="GO:0016874">
    <property type="term" value="F:ligase activity"/>
    <property type="evidence" value="ECO:0007669"/>
    <property type="project" value="UniProtKB-KW"/>
</dbReference>
<dbReference type="InterPro" id="IPR011698">
    <property type="entry name" value="GATase_3"/>
</dbReference>
<dbReference type="Gene3D" id="3.40.50.300">
    <property type="entry name" value="P-loop containing nucleotide triphosphate hydrolases"/>
    <property type="match status" value="1"/>
</dbReference>
<dbReference type="OrthoDB" id="53136at2157"/>
<dbReference type="Proteomes" id="UP000011543">
    <property type="component" value="Unassembled WGS sequence"/>
</dbReference>
<reference evidence="13" key="1">
    <citation type="submission" date="2010-02" db="EMBL/GenBank/DDBJ databases">
        <title>Complete sequence of chromosome of Natrialba magadii ATCC 43099.</title>
        <authorList>
            <consortium name="US DOE Joint Genome Institute"/>
            <person name="Lucas S."/>
            <person name="Copeland A."/>
            <person name="Lapidus A."/>
            <person name="Cheng J.-F."/>
            <person name="Bruce D."/>
            <person name="Goodwin L."/>
            <person name="Pitluck S."/>
            <person name="Davenport K."/>
            <person name="Saunders E."/>
            <person name="Detter J.C."/>
            <person name="Han C."/>
            <person name="Tapia R."/>
            <person name="Land M."/>
            <person name="Hauser L."/>
            <person name="Kyrpides N."/>
            <person name="Mikhailova N."/>
            <person name="De Castro R.E."/>
            <person name="Maupin-Furlow J.A."/>
            <person name="Woyke T."/>
        </authorList>
    </citation>
    <scope>NUCLEOTIDE SEQUENCE [LARGE SCALE GENOMIC DNA]</scope>
    <source>
        <strain evidence="13">ATCC 43099 / DSM 3394 / CCM 3739 / CIP 104546 / IAM 13178 / JCM 8861 / NBRC 102185 / NCIMB 2190 / MS3</strain>
    </source>
</reference>
<evidence type="ECO:0000313" key="11">
    <source>
        <dbReference type="EMBL" id="ADD06620.1"/>
    </source>
</evidence>
<dbReference type="Gene3D" id="3.40.50.880">
    <property type="match status" value="1"/>
</dbReference>
<dbReference type="EMBL" id="AOHS01000023">
    <property type="protein sequence ID" value="ELY31919.1"/>
    <property type="molecule type" value="Genomic_DNA"/>
</dbReference>
<keyword evidence="13" id="KW-1185">Reference proteome</keyword>
<evidence type="ECO:0000313" key="14">
    <source>
        <dbReference type="Proteomes" id="UP000011543"/>
    </source>
</evidence>
<dbReference type="HAMAP" id="MF_00028">
    <property type="entry name" value="CobQ"/>
    <property type="match status" value="1"/>
</dbReference>
<dbReference type="CDD" id="cd01750">
    <property type="entry name" value="GATase1_CobQ"/>
    <property type="match status" value="1"/>
</dbReference>
<dbReference type="GO" id="GO:0015420">
    <property type="term" value="F:ABC-type vitamin B12 transporter activity"/>
    <property type="evidence" value="ECO:0007669"/>
    <property type="project" value="UniProtKB-UniRule"/>
</dbReference>
<comment type="pathway">
    <text evidence="1 7">Cofactor biosynthesis; adenosylcobalamin biosynthesis.</text>
</comment>
<evidence type="ECO:0000256" key="4">
    <source>
        <dbReference type="ARBA" id="ARBA00022573"/>
    </source>
</evidence>
<dbReference type="InterPro" id="IPR004459">
    <property type="entry name" value="CobQ_synth"/>
</dbReference>
<dbReference type="NCBIfam" id="NF001989">
    <property type="entry name" value="PRK00784.1"/>
    <property type="match status" value="1"/>
</dbReference>
<feature type="region of interest" description="Disordered" evidence="8">
    <location>
        <begin position="518"/>
        <end position="539"/>
    </location>
</feature>
<organism evidence="11 13">
    <name type="scientific">Natrialba magadii (strain ATCC 43099 / DSM 3394 / CCM 3739 / CIP 104546 / IAM 13178 / JCM 8861 / NBRC 102185 / NCIMB 2190 / MS3)</name>
    <name type="common">Natronobacterium magadii</name>
    <dbReference type="NCBI Taxonomy" id="547559"/>
    <lineage>
        <taxon>Archaea</taxon>
        <taxon>Methanobacteriati</taxon>
        <taxon>Methanobacteriota</taxon>
        <taxon>Stenosarchaea group</taxon>
        <taxon>Halobacteria</taxon>
        <taxon>Halobacteriales</taxon>
        <taxon>Natrialbaceae</taxon>
        <taxon>Natrialba</taxon>
    </lineage>
</organism>
<feature type="domain" description="CobB/CobQ-like glutamine amidotransferase" evidence="10">
    <location>
        <begin position="292"/>
        <end position="501"/>
    </location>
</feature>
<dbReference type="SUPFAM" id="SSF52540">
    <property type="entry name" value="P-loop containing nucleoside triphosphate hydrolases"/>
    <property type="match status" value="1"/>
</dbReference>
<dbReference type="HOGENOM" id="CLU_019250_2_2_2"/>
<comment type="similarity">
    <text evidence="2 7">Belongs to the CobB/CobQ family. CobQ subfamily.</text>
</comment>
<dbReference type="UniPathway" id="UPA00148"/>
<dbReference type="AlphaFoldDB" id="D3SR64"/>
<evidence type="ECO:0000256" key="3">
    <source>
        <dbReference type="ARBA" id="ARBA00014921"/>
    </source>
</evidence>
<name>D3SR64_NATMM</name>
<evidence type="ECO:0000313" key="13">
    <source>
        <dbReference type="Proteomes" id="UP000001879"/>
    </source>
</evidence>
<dbReference type="STRING" id="547559.Nmag_3068"/>
<dbReference type="PANTHER" id="PTHR21343:SF1">
    <property type="entry name" value="COBYRIC ACID SYNTHASE"/>
    <property type="match status" value="1"/>
</dbReference>
<dbReference type="Pfam" id="PF07685">
    <property type="entry name" value="GATase_3"/>
    <property type="match status" value="1"/>
</dbReference>
<accession>D3SR64</accession>
<feature type="region of interest" description="Disordered" evidence="8">
    <location>
        <begin position="263"/>
        <end position="286"/>
    </location>
</feature>
<dbReference type="GO" id="GO:0009236">
    <property type="term" value="P:cobalamin biosynthetic process"/>
    <property type="evidence" value="ECO:0007669"/>
    <property type="project" value="UniProtKB-UniRule"/>
</dbReference>
<dbReference type="Pfam" id="PF01656">
    <property type="entry name" value="CbiA"/>
    <property type="match status" value="1"/>
</dbReference>
<feature type="active site" evidence="7">
    <location>
        <position position="495"/>
    </location>
</feature>
<keyword evidence="4 7" id="KW-0169">Cobalamin biosynthesis</keyword>
<evidence type="ECO:0000256" key="2">
    <source>
        <dbReference type="ARBA" id="ARBA00006205"/>
    </source>
</evidence>
<evidence type="ECO:0000256" key="8">
    <source>
        <dbReference type="SAM" id="MobiDB-lite"/>
    </source>
</evidence>
<evidence type="ECO:0000259" key="10">
    <source>
        <dbReference type="Pfam" id="PF07685"/>
    </source>
</evidence>
<dbReference type="Proteomes" id="UP000001879">
    <property type="component" value="Chromosome"/>
</dbReference>
<keyword evidence="5 7" id="KW-0315">Glutamine amidotransferase</keyword>
<feature type="compositionally biased region" description="Basic and acidic residues" evidence="8">
    <location>
        <begin position="276"/>
        <end position="286"/>
    </location>
</feature>
<dbReference type="PROSITE" id="PS51274">
    <property type="entry name" value="GATASE_COBBQ"/>
    <property type="match status" value="1"/>
</dbReference>
<dbReference type="InterPro" id="IPR029062">
    <property type="entry name" value="Class_I_gatase-like"/>
</dbReference>
<dbReference type="SUPFAM" id="SSF52317">
    <property type="entry name" value="Class I glutamine amidotransferase-like"/>
    <property type="match status" value="1"/>
</dbReference>
<evidence type="ECO:0000259" key="9">
    <source>
        <dbReference type="Pfam" id="PF01656"/>
    </source>
</evidence>